<gene>
    <name evidence="1" type="ordered locus">DEFDS_P165</name>
</gene>
<organism evidence="1 2">
    <name type="scientific">Deferribacter desulfuricans (strain DSM 14783 / JCM 11476 / NBRC 101012 / SSM1)</name>
    <dbReference type="NCBI Taxonomy" id="639282"/>
    <lineage>
        <taxon>Bacteria</taxon>
        <taxon>Pseudomonadati</taxon>
        <taxon>Deferribacterota</taxon>
        <taxon>Deferribacteres</taxon>
        <taxon>Deferribacterales</taxon>
        <taxon>Deferribacteraceae</taxon>
        <taxon>Deferribacter</taxon>
    </lineage>
</organism>
<dbReference type="Proteomes" id="UP000001520">
    <property type="component" value="Plasmid megaplasmid pDF308"/>
</dbReference>
<keyword evidence="1" id="KW-0614">Plasmid</keyword>
<protein>
    <submittedName>
        <fullName evidence="1">Uncharacterized protein</fullName>
    </submittedName>
</protein>
<dbReference type="AlphaFoldDB" id="D3PEZ3"/>
<accession>D3PEZ3</accession>
<dbReference type="KEGG" id="ddf:DEFDS_P165"/>
<evidence type="ECO:0000313" key="2">
    <source>
        <dbReference type="Proteomes" id="UP000001520"/>
    </source>
</evidence>
<sequence length="191" mass="23100">MKLNKLTNSLKNRIKKNNNKNQQNNIISNINLDNINISIILKKVDYYNNLFLLSGKIYTKINENKTYHYGKYYRYYDLNSFKLISTNIDFYYKKYHKTIKKQIYHLLDTEPRIQHKFIKFLNTFKKLLPELEQRWIGFATEIYNKKLNNKNEQIDLKKLGIIFNLHIDEKSLLKQAKEHENNNTNNLEFGI</sequence>
<reference evidence="1 2" key="1">
    <citation type="journal article" date="2010" name="DNA Res.">
        <title>Bacterial lifestyle in a deep-sea hydrothermal vent chimney revealed by the genome sequence of the thermophilic bacterium Deferribacter desulfuricans SSM1.</title>
        <authorList>
            <person name="Takaki Y."/>
            <person name="Shimamura S."/>
            <person name="Nakagawa S."/>
            <person name="Fukuhara Y."/>
            <person name="Horikawa H."/>
            <person name="Ankai A."/>
            <person name="Harada T."/>
            <person name="Hosoyama A."/>
            <person name="Oguchi A."/>
            <person name="Fukui S."/>
            <person name="Fujita N."/>
            <person name="Takami H."/>
            <person name="Takai K."/>
        </authorList>
    </citation>
    <scope>NUCLEOTIDE SEQUENCE [LARGE SCALE GENOMIC DNA]</scope>
    <source>
        <strain evidence="2">DSM 14783 / JCM 11476 / NBRC 101012 / SSM1</strain>
        <plasmid evidence="2">Plasmid megaplasmid pDF308</plasmid>
    </source>
</reference>
<name>D3PEZ3_DEFDS</name>
<dbReference type="HOGENOM" id="CLU_1419388_0_0_0"/>
<evidence type="ECO:0000313" key="1">
    <source>
        <dbReference type="EMBL" id="BAI81785.1"/>
    </source>
</evidence>
<dbReference type="RefSeq" id="WP_013009003.1">
    <property type="nucleotide sequence ID" value="NC_013940.1"/>
</dbReference>
<dbReference type="EMBL" id="AP011530">
    <property type="protein sequence ID" value="BAI81785.1"/>
    <property type="molecule type" value="Genomic_DNA"/>
</dbReference>
<geneLocation type="plasmid" evidence="1 2">
    <name>megaplasmid pDF308</name>
</geneLocation>
<keyword evidence="2" id="KW-1185">Reference proteome</keyword>
<proteinExistence type="predicted"/>